<dbReference type="SUPFAM" id="SSF52540">
    <property type="entry name" value="P-loop containing nucleoside triphosphate hydrolases"/>
    <property type="match status" value="2"/>
</dbReference>
<dbReference type="PROSITE" id="PS51194">
    <property type="entry name" value="HELICASE_CTER"/>
    <property type="match status" value="1"/>
</dbReference>
<dbReference type="Gene3D" id="3.40.50.300">
    <property type="entry name" value="P-loop containing nucleotide triphosphate hydrolases"/>
    <property type="match status" value="2"/>
</dbReference>
<evidence type="ECO:0000259" key="15">
    <source>
        <dbReference type="PROSITE" id="PS51192"/>
    </source>
</evidence>
<dbReference type="SMART" id="SM00343">
    <property type="entry name" value="ZnF_C2HC"/>
    <property type="match status" value="1"/>
</dbReference>
<dbReference type="FunFam" id="3.40.50.300:FF:000449">
    <property type="entry name" value="Probable ATP-dependent RNA helicase DDX41"/>
    <property type="match status" value="1"/>
</dbReference>
<dbReference type="GO" id="GO:0003724">
    <property type="term" value="F:RNA helicase activity"/>
    <property type="evidence" value="ECO:0007669"/>
    <property type="project" value="UniProtKB-EC"/>
</dbReference>
<keyword evidence="4 12" id="KW-0863">Zinc-finger</keyword>
<dbReference type="GO" id="GO:0005524">
    <property type="term" value="F:ATP binding"/>
    <property type="evidence" value="ECO:0007669"/>
    <property type="project" value="UniProtKB-KW"/>
</dbReference>
<keyword evidence="8" id="KW-0067">ATP-binding</keyword>
<dbReference type="Pfam" id="PF00098">
    <property type="entry name" value="zf-CCHC"/>
    <property type="match status" value="1"/>
</dbReference>
<dbReference type="FunFam" id="3.40.50.300:FF:000657">
    <property type="entry name" value="Probable ATP-dependent RNA helicase DDX41"/>
    <property type="match status" value="1"/>
</dbReference>
<dbReference type="InterPro" id="IPR001650">
    <property type="entry name" value="Helicase_C-like"/>
</dbReference>
<sequence>FQRRYIDRSRRSPSPSADNEGEGNGAGDDEDNYVPYVPVRERRRLQLEAMARRLHGLGGGPGSGGNSASVSDANDSDGASGDREADSPAPEPNLTEEKRQEGVTLLEMQRELKRKPMESEHTKKLKEEAVILEFLSDKTALKGVSELAKGIQWRPPRHIASMTPIECRAIWDKFKILVDGSDPPPPITTFEVNLRVGKKGIEKPTPIQVQGLSTVLSGRDMIGIAFTGSGKTLVFSLPLIMFCMEQERNLPFSRGEGPYGLILCPSRELASRSPDSTISCATTQLPWRWRAFPSLKVAALIGGVNAKEQADSMKFGVHIVVATPGRLIDFLNKKLVNLQADRVVDSTFEEDMRTIFSYFKAQRQTLLFSATMPKKIQQFALSALVDPVIVNSVEYAKAEAKMPKLLEALQKTPPPVLIFAEKKADVDAIHEYLLIKGVAAVSIHGGKDQEERKLSFDAFRHGERDVLVATDVASKGLDFPNIEHVINYDMPADIENYVHRIGRTGRRTQRGLATTFINRQVDLSVLLDLKHLLIEAKQTVPDFLAELSRGEEDYVNIAGEVGCSYCGGLGHRIADCPKLEQKQRMAAHSLAKGLDYYHGTDGADY</sequence>
<dbReference type="GO" id="GO:0005634">
    <property type="term" value="C:nucleus"/>
    <property type="evidence" value="ECO:0007669"/>
    <property type="project" value="UniProtKB-ARBA"/>
</dbReference>
<keyword evidence="9" id="KW-0694">RNA-binding</keyword>
<dbReference type="PROSITE" id="PS50158">
    <property type="entry name" value="ZF_CCHC"/>
    <property type="match status" value="1"/>
</dbReference>
<evidence type="ECO:0000259" key="16">
    <source>
        <dbReference type="PROSITE" id="PS51194"/>
    </source>
</evidence>
<accession>A0A1I8F2Q3</accession>
<dbReference type="PANTHER" id="PTHR47958">
    <property type="entry name" value="ATP-DEPENDENT RNA HELICASE DBP3"/>
    <property type="match status" value="1"/>
</dbReference>
<dbReference type="InterPro" id="IPR014001">
    <property type="entry name" value="Helicase_ATP-bd"/>
</dbReference>
<dbReference type="InterPro" id="IPR011545">
    <property type="entry name" value="DEAD/DEAH_box_helicase_dom"/>
</dbReference>
<evidence type="ECO:0000256" key="6">
    <source>
        <dbReference type="ARBA" id="ARBA00022806"/>
    </source>
</evidence>
<dbReference type="SMART" id="SM00487">
    <property type="entry name" value="DEXDc"/>
    <property type="match status" value="1"/>
</dbReference>
<keyword evidence="7" id="KW-0862">Zinc</keyword>
<keyword evidence="6" id="KW-0347">Helicase</keyword>
<evidence type="ECO:0000256" key="5">
    <source>
        <dbReference type="ARBA" id="ARBA00022801"/>
    </source>
</evidence>
<evidence type="ECO:0000256" key="1">
    <source>
        <dbReference type="ARBA" id="ARBA00012552"/>
    </source>
</evidence>
<comment type="catalytic activity">
    <reaction evidence="11">
        <text>ATP + H2O = ADP + phosphate + H(+)</text>
        <dbReference type="Rhea" id="RHEA:13065"/>
        <dbReference type="ChEBI" id="CHEBI:15377"/>
        <dbReference type="ChEBI" id="CHEBI:15378"/>
        <dbReference type="ChEBI" id="CHEBI:30616"/>
        <dbReference type="ChEBI" id="CHEBI:43474"/>
        <dbReference type="ChEBI" id="CHEBI:456216"/>
        <dbReference type="EC" id="3.6.4.13"/>
    </reaction>
</comment>
<keyword evidence="2" id="KW-0479">Metal-binding</keyword>
<comment type="similarity">
    <text evidence="10">Belongs to the DEAD box helicase family. DDX41 subfamily.</text>
</comment>
<feature type="compositionally biased region" description="Gly residues" evidence="13">
    <location>
        <begin position="56"/>
        <end position="65"/>
    </location>
</feature>
<dbReference type="Pfam" id="PF00271">
    <property type="entry name" value="Helicase_C"/>
    <property type="match status" value="1"/>
</dbReference>
<dbReference type="AlphaFoldDB" id="A0A1I8F2Q3"/>
<dbReference type="GO" id="GO:0003723">
    <property type="term" value="F:RNA binding"/>
    <property type="evidence" value="ECO:0007669"/>
    <property type="project" value="UniProtKB-KW"/>
</dbReference>
<feature type="compositionally biased region" description="Basic and acidic residues" evidence="13">
    <location>
        <begin position="1"/>
        <end position="10"/>
    </location>
</feature>
<keyword evidence="17" id="KW-1185">Reference proteome</keyword>
<dbReference type="PROSITE" id="PS51192">
    <property type="entry name" value="HELICASE_ATP_BIND_1"/>
    <property type="match status" value="1"/>
</dbReference>
<evidence type="ECO:0000259" key="14">
    <source>
        <dbReference type="PROSITE" id="PS50158"/>
    </source>
</evidence>
<dbReference type="CDD" id="cd18787">
    <property type="entry name" value="SF2_C_DEAD"/>
    <property type="match status" value="1"/>
</dbReference>
<name>A0A1I8F2Q3_9PLAT</name>
<evidence type="ECO:0000256" key="12">
    <source>
        <dbReference type="PROSITE-ProRule" id="PRU00047"/>
    </source>
</evidence>
<evidence type="ECO:0000256" key="3">
    <source>
        <dbReference type="ARBA" id="ARBA00022741"/>
    </source>
</evidence>
<evidence type="ECO:0000256" key="13">
    <source>
        <dbReference type="SAM" id="MobiDB-lite"/>
    </source>
</evidence>
<dbReference type="InterPro" id="IPR027417">
    <property type="entry name" value="P-loop_NTPase"/>
</dbReference>
<evidence type="ECO:0000256" key="4">
    <source>
        <dbReference type="ARBA" id="ARBA00022771"/>
    </source>
</evidence>
<dbReference type="SMART" id="SM00490">
    <property type="entry name" value="HELICc"/>
    <property type="match status" value="1"/>
</dbReference>
<evidence type="ECO:0000256" key="9">
    <source>
        <dbReference type="ARBA" id="ARBA00022884"/>
    </source>
</evidence>
<feature type="domain" description="CCHC-type" evidence="14">
    <location>
        <begin position="563"/>
        <end position="578"/>
    </location>
</feature>
<dbReference type="GO" id="GO:0008270">
    <property type="term" value="F:zinc ion binding"/>
    <property type="evidence" value="ECO:0007669"/>
    <property type="project" value="UniProtKB-KW"/>
</dbReference>
<organism evidence="17 18">
    <name type="scientific">Macrostomum lignano</name>
    <dbReference type="NCBI Taxonomy" id="282301"/>
    <lineage>
        <taxon>Eukaryota</taxon>
        <taxon>Metazoa</taxon>
        <taxon>Spiralia</taxon>
        <taxon>Lophotrochozoa</taxon>
        <taxon>Platyhelminthes</taxon>
        <taxon>Rhabditophora</taxon>
        <taxon>Macrostomorpha</taxon>
        <taxon>Macrostomida</taxon>
        <taxon>Macrostomidae</taxon>
        <taxon>Macrostomum</taxon>
    </lineage>
</organism>
<feature type="domain" description="Helicase ATP-binding" evidence="15">
    <location>
        <begin position="212"/>
        <end position="390"/>
    </location>
</feature>
<evidence type="ECO:0000256" key="7">
    <source>
        <dbReference type="ARBA" id="ARBA00022833"/>
    </source>
</evidence>
<dbReference type="WBParaSite" id="maker-unitig_13871-snap-gene-0.2-mRNA-1">
    <property type="protein sequence ID" value="maker-unitig_13871-snap-gene-0.2-mRNA-1"/>
    <property type="gene ID" value="maker-unitig_13871-snap-gene-0.2"/>
</dbReference>
<feature type="compositionally biased region" description="Low complexity" evidence="13">
    <location>
        <begin position="66"/>
        <end position="79"/>
    </location>
</feature>
<evidence type="ECO:0000256" key="2">
    <source>
        <dbReference type="ARBA" id="ARBA00022723"/>
    </source>
</evidence>
<keyword evidence="3" id="KW-0547">Nucleotide-binding</keyword>
<feature type="region of interest" description="Disordered" evidence="13">
    <location>
        <begin position="1"/>
        <end position="39"/>
    </location>
</feature>
<dbReference type="Proteomes" id="UP000095280">
    <property type="component" value="Unplaced"/>
</dbReference>
<dbReference type="SUPFAM" id="SSF57756">
    <property type="entry name" value="Retrovirus zinc finger-like domains"/>
    <property type="match status" value="1"/>
</dbReference>
<dbReference type="Pfam" id="PF00270">
    <property type="entry name" value="DEAD"/>
    <property type="match status" value="1"/>
</dbReference>
<evidence type="ECO:0000256" key="8">
    <source>
        <dbReference type="ARBA" id="ARBA00022840"/>
    </source>
</evidence>
<dbReference type="InterPro" id="IPR001878">
    <property type="entry name" value="Znf_CCHC"/>
</dbReference>
<feature type="domain" description="Helicase C-terminal" evidence="16">
    <location>
        <begin position="401"/>
        <end position="548"/>
    </location>
</feature>
<feature type="region of interest" description="Disordered" evidence="13">
    <location>
        <begin position="52"/>
        <end position="102"/>
    </location>
</feature>
<evidence type="ECO:0000256" key="10">
    <source>
        <dbReference type="ARBA" id="ARBA00023594"/>
    </source>
</evidence>
<dbReference type="EC" id="3.6.4.13" evidence="1"/>
<evidence type="ECO:0000313" key="18">
    <source>
        <dbReference type="WBParaSite" id="maker-unitig_13871-snap-gene-0.2-mRNA-1"/>
    </source>
</evidence>
<evidence type="ECO:0000313" key="17">
    <source>
        <dbReference type="Proteomes" id="UP000095280"/>
    </source>
</evidence>
<keyword evidence="5" id="KW-0378">Hydrolase</keyword>
<protein>
    <recommendedName>
        <fullName evidence="1">RNA helicase</fullName>
        <ecNumber evidence="1">3.6.4.13</ecNumber>
    </recommendedName>
</protein>
<dbReference type="GO" id="GO:0005737">
    <property type="term" value="C:cytoplasm"/>
    <property type="evidence" value="ECO:0007669"/>
    <property type="project" value="UniProtKB-ARBA"/>
</dbReference>
<proteinExistence type="inferred from homology"/>
<dbReference type="InterPro" id="IPR036875">
    <property type="entry name" value="Znf_CCHC_sf"/>
</dbReference>
<dbReference type="GO" id="GO:0016787">
    <property type="term" value="F:hydrolase activity"/>
    <property type="evidence" value="ECO:0007669"/>
    <property type="project" value="UniProtKB-KW"/>
</dbReference>
<evidence type="ECO:0000256" key="11">
    <source>
        <dbReference type="ARBA" id="ARBA00047984"/>
    </source>
</evidence>
<reference evidence="18" key="1">
    <citation type="submission" date="2016-11" db="UniProtKB">
        <authorList>
            <consortium name="WormBaseParasite"/>
        </authorList>
    </citation>
    <scope>IDENTIFICATION</scope>
</reference>